<reference evidence="1" key="1">
    <citation type="submission" date="2021-03" db="EMBL/GenBank/DDBJ databases">
        <title>Draft genome sequence of rust myrtle Austropuccinia psidii MF-1, a brazilian biotype.</title>
        <authorList>
            <person name="Quecine M.C."/>
            <person name="Pachon D.M.R."/>
            <person name="Bonatelli M.L."/>
            <person name="Correr F.H."/>
            <person name="Franceschini L.M."/>
            <person name="Leite T.F."/>
            <person name="Margarido G.R.A."/>
            <person name="Almeida C.A."/>
            <person name="Ferrarezi J.A."/>
            <person name="Labate C.A."/>
        </authorList>
    </citation>
    <scope>NUCLEOTIDE SEQUENCE</scope>
    <source>
        <strain evidence="1">MF-1</strain>
    </source>
</reference>
<evidence type="ECO:0000313" key="1">
    <source>
        <dbReference type="EMBL" id="MBW0506810.1"/>
    </source>
</evidence>
<comment type="caution">
    <text evidence="1">The sequence shown here is derived from an EMBL/GenBank/DDBJ whole genome shotgun (WGS) entry which is preliminary data.</text>
</comment>
<dbReference type="SUPFAM" id="SSF56672">
    <property type="entry name" value="DNA/RNA polymerases"/>
    <property type="match status" value="1"/>
</dbReference>
<dbReference type="PANTHER" id="PTHR37984:SF5">
    <property type="entry name" value="PROTEIN NYNRIN-LIKE"/>
    <property type="match status" value="1"/>
</dbReference>
<dbReference type="Proteomes" id="UP000765509">
    <property type="component" value="Unassembled WGS sequence"/>
</dbReference>
<gene>
    <name evidence="1" type="ORF">O181_046525</name>
</gene>
<dbReference type="InterPro" id="IPR043502">
    <property type="entry name" value="DNA/RNA_pol_sf"/>
</dbReference>
<dbReference type="EMBL" id="AVOT02019319">
    <property type="protein sequence ID" value="MBW0506810.1"/>
    <property type="molecule type" value="Genomic_DNA"/>
</dbReference>
<sequence>SQLGSSKGHEVYVTLNIDGPYPPVLGRPAYPASPRDREALEKHIKELIQLGVLRKLGHNEDVEVPTPAITAWHNDKSRIVGYFRALNTYTVVDRYPIPRIQGNLNQLSKSKSITSMDALRGFHQNLLMPKLITYCKDMKSLLNMKTANRHMLRWQIVIQDYRGNMTIAHKAGKIHKNSNGLSRWELANTPDNPAYVPMEAEPQIPIEVINITCI</sequence>
<organism evidence="1 2">
    <name type="scientific">Austropuccinia psidii MF-1</name>
    <dbReference type="NCBI Taxonomy" id="1389203"/>
    <lineage>
        <taxon>Eukaryota</taxon>
        <taxon>Fungi</taxon>
        <taxon>Dikarya</taxon>
        <taxon>Basidiomycota</taxon>
        <taxon>Pucciniomycotina</taxon>
        <taxon>Pucciniomycetes</taxon>
        <taxon>Pucciniales</taxon>
        <taxon>Sphaerophragmiaceae</taxon>
        <taxon>Austropuccinia</taxon>
    </lineage>
</organism>
<evidence type="ECO:0008006" key="3">
    <source>
        <dbReference type="Google" id="ProtNLM"/>
    </source>
</evidence>
<dbReference type="AlphaFoldDB" id="A0A9Q3DTJ0"/>
<keyword evidence="2" id="KW-1185">Reference proteome</keyword>
<accession>A0A9Q3DTJ0</accession>
<dbReference type="Gene3D" id="3.10.10.10">
    <property type="entry name" value="HIV Type 1 Reverse Transcriptase, subunit A, domain 1"/>
    <property type="match status" value="1"/>
</dbReference>
<proteinExistence type="predicted"/>
<name>A0A9Q3DTJ0_9BASI</name>
<evidence type="ECO:0000313" key="2">
    <source>
        <dbReference type="Proteomes" id="UP000765509"/>
    </source>
</evidence>
<feature type="non-terminal residue" evidence="1">
    <location>
        <position position="1"/>
    </location>
</feature>
<dbReference type="InterPro" id="IPR050951">
    <property type="entry name" value="Retrovirus_Pol_polyprotein"/>
</dbReference>
<dbReference type="PANTHER" id="PTHR37984">
    <property type="entry name" value="PROTEIN CBG26694"/>
    <property type="match status" value="1"/>
</dbReference>
<dbReference type="OrthoDB" id="6776860at2759"/>
<protein>
    <recommendedName>
        <fullName evidence="3">Reverse transcriptase</fullName>
    </recommendedName>
</protein>